<accession>A0A7L2K4E0</accession>
<dbReference type="SUPFAM" id="SSF49562">
    <property type="entry name" value="C2 domain (Calcium/lipid-binding domain, CaLB)"/>
    <property type="match status" value="2"/>
</dbReference>
<evidence type="ECO:0000256" key="4">
    <source>
        <dbReference type="ARBA" id="ARBA00022737"/>
    </source>
</evidence>
<feature type="non-terminal residue" evidence="9">
    <location>
        <position position="1"/>
    </location>
</feature>
<proteinExistence type="predicted"/>
<evidence type="ECO:0000256" key="2">
    <source>
        <dbReference type="ARBA" id="ARBA00022475"/>
    </source>
</evidence>
<evidence type="ECO:0000256" key="1">
    <source>
        <dbReference type="ARBA" id="ARBA00004236"/>
    </source>
</evidence>
<keyword evidence="10" id="KW-1185">Reference proteome</keyword>
<dbReference type="SMART" id="SM00239">
    <property type="entry name" value="C2"/>
    <property type="match status" value="2"/>
</dbReference>
<dbReference type="InterPro" id="IPR000008">
    <property type="entry name" value="C2_dom"/>
</dbReference>
<dbReference type="Proteomes" id="UP000549157">
    <property type="component" value="Unassembled WGS sequence"/>
</dbReference>
<dbReference type="FunFam" id="2.60.40.150:FF:000040">
    <property type="entry name" value="synaptotagmin-like protein 2 isoform X2"/>
    <property type="match status" value="1"/>
</dbReference>
<feature type="compositionally biased region" description="Basic and acidic residues" evidence="7">
    <location>
        <begin position="32"/>
        <end position="42"/>
    </location>
</feature>
<name>A0A7L2K4E0_9PASS</name>
<feature type="compositionally biased region" description="Polar residues" evidence="7">
    <location>
        <begin position="107"/>
        <end position="122"/>
    </location>
</feature>
<feature type="region of interest" description="Disordered" evidence="7">
    <location>
        <begin position="27"/>
        <end position="460"/>
    </location>
</feature>
<evidence type="ECO:0000256" key="3">
    <source>
        <dbReference type="ARBA" id="ARBA00022483"/>
    </source>
</evidence>
<evidence type="ECO:0000256" key="5">
    <source>
        <dbReference type="ARBA" id="ARBA00023136"/>
    </source>
</evidence>
<feature type="compositionally biased region" description="Basic and acidic residues" evidence="7">
    <location>
        <begin position="156"/>
        <end position="176"/>
    </location>
</feature>
<comment type="subcellular location">
    <subcellularLocation>
        <location evidence="1">Cell membrane</location>
    </subcellularLocation>
</comment>
<dbReference type="InterPro" id="IPR043567">
    <property type="entry name" value="SYTL1-5_C2B"/>
</dbReference>
<dbReference type="PANTHER" id="PTHR45716">
    <property type="entry name" value="BITESIZE, ISOFORM I"/>
    <property type="match status" value="1"/>
</dbReference>
<dbReference type="GO" id="GO:0042043">
    <property type="term" value="F:neurexin family protein binding"/>
    <property type="evidence" value="ECO:0007669"/>
    <property type="project" value="TreeGrafter"/>
</dbReference>
<feature type="non-terminal residue" evidence="9">
    <location>
        <position position="881"/>
    </location>
</feature>
<dbReference type="FunFam" id="2.60.40.150:FF:000006">
    <property type="entry name" value="Synaptotagmin-like 5, isoform CRA_a"/>
    <property type="match status" value="1"/>
</dbReference>
<keyword evidence="5" id="KW-0472">Membrane</keyword>
<evidence type="ECO:0000256" key="7">
    <source>
        <dbReference type="SAM" id="MobiDB-lite"/>
    </source>
</evidence>
<protein>
    <recommendedName>
        <fullName evidence="6">Synaptotagmin-like protein 2</fullName>
    </recommendedName>
</protein>
<dbReference type="Pfam" id="PF00168">
    <property type="entry name" value="C2"/>
    <property type="match status" value="2"/>
</dbReference>
<feature type="region of interest" description="Disordered" evidence="7">
    <location>
        <begin position="494"/>
        <end position="549"/>
    </location>
</feature>
<dbReference type="InterPro" id="IPR035892">
    <property type="entry name" value="C2_domain_sf"/>
</dbReference>
<evidence type="ECO:0000313" key="10">
    <source>
        <dbReference type="Proteomes" id="UP000549157"/>
    </source>
</evidence>
<dbReference type="GO" id="GO:0006887">
    <property type="term" value="P:exocytosis"/>
    <property type="evidence" value="ECO:0007669"/>
    <property type="project" value="UniProtKB-KW"/>
</dbReference>
<feature type="compositionally biased region" description="Polar residues" evidence="7">
    <location>
        <begin position="250"/>
        <end position="265"/>
    </location>
</feature>
<gene>
    <name evidence="9" type="primary">Sytl2_0</name>
    <name evidence="9" type="ORF">ZOSHYP_R10056</name>
</gene>
<evidence type="ECO:0000313" key="9">
    <source>
        <dbReference type="EMBL" id="NXR30778.1"/>
    </source>
</evidence>
<feature type="compositionally biased region" description="Polar residues" evidence="7">
    <location>
        <begin position="358"/>
        <end position="373"/>
    </location>
</feature>
<dbReference type="CDD" id="cd08393">
    <property type="entry name" value="C2A_SLP-1_2"/>
    <property type="match status" value="1"/>
</dbReference>
<feature type="compositionally biased region" description="Basic residues" evidence="7">
    <location>
        <begin position="146"/>
        <end position="155"/>
    </location>
</feature>
<dbReference type="PROSITE" id="PS50004">
    <property type="entry name" value="C2"/>
    <property type="match status" value="2"/>
</dbReference>
<evidence type="ECO:0000259" key="8">
    <source>
        <dbReference type="PROSITE" id="PS50004"/>
    </source>
</evidence>
<evidence type="ECO:0000256" key="6">
    <source>
        <dbReference type="ARBA" id="ARBA00072164"/>
    </source>
</evidence>
<dbReference type="AlphaFoldDB" id="A0A7L2K4E0"/>
<comment type="caution">
    <text evidence="9">The sequence shown here is derived from an EMBL/GenBank/DDBJ whole genome shotgun (WGS) entry which is preliminary data.</text>
</comment>
<dbReference type="GO" id="GO:0070382">
    <property type="term" value="C:exocytic vesicle"/>
    <property type="evidence" value="ECO:0007669"/>
    <property type="project" value="TreeGrafter"/>
</dbReference>
<feature type="compositionally biased region" description="Low complexity" evidence="7">
    <location>
        <begin position="539"/>
        <end position="549"/>
    </location>
</feature>
<feature type="compositionally biased region" description="Basic and acidic residues" evidence="7">
    <location>
        <begin position="436"/>
        <end position="448"/>
    </location>
</feature>
<feature type="compositionally biased region" description="Basic and acidic residues" evidence="7">
    <location>
        <begin position="123"/>
        <end position="144"/>
    </location>
</feature>
<feature type="domain" description="C2" evidence="8">
    <location>
        <begin position="715"/>
        <end position="844"/>
    </location>
</feature>
<reference evidence="9 10" key="1">
    <citation type="submission" date="2019-09" db="EMBL/GenBank/DDBJ databases">
        <title>Bird 10,000 Genomes (B10K) Project - Family phase.</title>
        <authorList>
            <person name="Zhang G."/>
        </authorList>
    </citation>
    <scope>NUCLEOTIDE SEQUENCE [LARGE SCALE GENOMIC DNA]</scope>
    <source>
        <strain evidence="9">B10K-DU-001-36</strain>
        <tissue evidence="9">Muscle</tissue>
    </source>
</reference>
<dbReference type="OrthoDB" id="195679at2759"/>
<feature type="compositionally biased region" description="Basic and acidic residues" evidence="7">
    <location>
        <begin position="271"/>
        <end position="284"/>
    </location>
</feature>
<feature type="compositionally biased region" description="Polar residues" evidence="7">
    <location>
        <begin position="75"/>
        <end position="84"/>
    </location>
</feature>
<keyword evidence="3" id="KW-0268">Exocytosis</keyword>
<keyword evidence="2" id="KW-1003">Cell membrane</keyword>
<feature type="domain" description="C2" evidence="8">
    <location>
        <begin position="575"/>
        <end position="700"/>
    </location>
</feature>
<sequence length="881" mass="98779">LAEMGQKKMSKAKISWVNNVNKEVFMPPDLHSTVEHQEEEQQKTSLSSKEVTPVLNKPEERPVKAAVSSVRQRRNPFNSIASDDNLNDGESEDRPAIVPQLSKKETWSLSEDSAPKSNLQNEETAKPEKPPVELTDESQKELVKRPVPKARKLIHKAADSVSQREDFVPKPSKQSERINGIGTPPRGILKRSSSSSSTDSEVRVSQMLDVQKKNGLSTATIFEGEGEKNSLMEEAEDSTQNSLEKLKQVRFSSSSGKGNPLQSPQLHHGKEKADHDISKPDKKKGSGNYAVRSDSHEDKQISAAKPFGTFSSTLQMKTIDGLQEDTSVSSPHDSNRSVFPVSESFQTNTVTPKKLETPQKTSSNILSNSNNEQNVDETHEKSNQILSHESESHKIFTDGHQLSPETEACEVSNTNSTSLQQGSEEELNPVLMALKRSADRKKPSKSLEDIPSATSNKEKIKKPKEELVLSAEDGKYHFLLNYCFSVSTVTSQPDKQFSNPEKLKGLSKSVPSFLQEESDDRETDTTSESSYSFGRIKKSPSSLTNLSSSSGMASLSSVSGSLMSIYSADFGNVDVKGNIQFAIDYVEQLSELHIFICQCKDLAVADVKRQRSDPYVKTYLLPEKYRLGKRKTSVKKKTFNPVYNEILRYKIEKEFLKNQSLNISVWHNDTFGRNSFLGEVELDLGAWDWNDPSNKQINWFPLKPRTSAITFNPEKRGEMKLALKYVPHPIGGKRTLSTGEVHIWVKECHNLSLLRGNRLNSFIKCTILPDTSRKSRQKTRTVAKTTNPIFNHTMVYDGFRPEDLREACIELTVWDHNKLANHFLGGLRIGLGTGKSYGTTVDWMDSTSDETALWEKMMNSPNTWIEDTLPLRMLMVAKLTK</sequence>
<feature type="compositionally biased region" description="Basic and acidic residues" evidence="7">
    <location>
        <begin position="376"/>
        <end position="397"/>
    </location>
</feature>
<dbReference type="GO" id="GO:0005886">
    <property type="term" value="C:plasma membrane"/>
    <property type="evidence" value="ECO:0007669"/>
    <property type="project" value="UniProtKB-SubCell"/>
</dbReference>
<organism evidence="9 10">
    <name type="scientific">Zosterops hypoxanthus</name>
    <dbReference type="NCBI Taxonomy" id="2485327"/>
    <lineage>
        <taxon>Eukaryota</taxon>
        <taxon>Metazoa</taxon>
        <taxon>Chordata</taxon>
        <taxon>Craniata</taxon>
        <taxon>Vertebrata</taxon>
        <taxon>Euteleostomi</taxon>
        <taxon>Archelosauria</taxon>
        <taxon>Archosauria</taxon>
        <taxon>Dinosauria</taxon>
        <taxon>Saurischia</taxon>
        <taxon>Theropoda</taxon>
        <taxon>Coelurosauria</taxon>
        <taxon>Aves</taxon>
        <taxon>Neognathae</taxon>
        <taxon>Neoaves</taxon>
        <taxon>Telluraves</taxon>
        <taxon>Australaves</taxon>
        <taxon>Passeriformes</taxon>
        <taxon>Sylvioidea</taxon>
        <taxon>Zosteropidae</taxon>
        <taxon>Zosterops</taxon>
    </lineage>
</organism>
<feature type="compositionally biased region" description="Polar residues" evidence="7">
    <location>
        <begin position="411"/>
        <end position="422"/>
    </location>
</feature>
<dbReference type="Gene3D" id="2.60.40.150">
    <property type="entry name" value="C2 domain"/>
    <property type="match status" value="2"/>
</dbReference>
<dbReference type="CDD" id="cd04020">
    <property type="entry name" value="C2B_SLP_1-2-3-4"/>
    <property type="match status" value="1"/>
</dbReference>
<keyword evidence="4" id="KW-0677">Repeat</keyword>
<dbReference type="EMBL" id="VWYL01002354">
    <property type="protein sequence ID" value="NXR30778.1"/>
    <property type="molecule type" value="Genomic_DNA"/>
</dbReference>
<dbReference type="PANTHER" id="PTHR45716:SF5">
    <property type="entry name" value="SYNAPTOTAGMIN-LIKE PROTEIN 2"/>
    <property type="match status" value="1"/>
</dbReference>